<dbReference type="InterPro" id="IPR012337">
    <property type="entry name" value="RNaseH-like_sf"/>
</dbReference>
<dbReference type="InterPro" id="IPR036397">
    <property type="entry name" value="RNaseH_sf"/>
</dbReference>
<dbReference type="PANTHER" id="PTHR45835:SF99">
    <property type="entry name" value="CHROMO DOMAIN-CONTAINING PROTEIN-RELATED"/>
    <property type="match status" value="1"/>
</dbReference>
<organism evidence="1">
    <name type="scientific">Solanum chacoense</name>
    <name type="common">Chaco potato</name>
    <dbReference type="NCBI Taxonomy" id="4108"/>
    <lineage>
        <taxon>Eukaryota</taxon>
        <taxon>Viridiplantae</taxon>
        <taxon>Streptophyta</taxon>
        <taxon>Embryophyta</taxon>
        <taxon>Tracheophyta</taxon>
        <taxon>Spermatophyta</taxon>
        <taxon>Magnoliopsida</taxon>
        <taxon>eudicotyledons</taxon>
        <taxon>Gunneridae</taxon>
        <taxon>Pentapetalae</taxon>
        <taxon>asterids</taxon>
        <taxon>lamiids</taxon>
        <taxon>Solanales</taxon>
        <taxon>Solanaceae</taxon>
        <taxon>Solanoideae</taxon>
        <taxon>Solaneae</taxon>
        <taxon>Solanum</taxon>
    </lineage>
</organism>
<dbReference type="PANTHER" id="PTHR45835">
    <property type="entry name" value="YALI0A06105P"/>
    <property type="match status" value="1"/>
</dbReference>
<dbReference type="AlphaFoldDB" id="A0A0V0GPX7"/>
<evidence type="ECO:0000313" key="1">
    <source>
        <dbReference type="EMBL" id="JAP10062.1"/>
    </source>
</evidence>
<proteinExistence type="predicted"/>
<accession>A0A0V0GPX7</accession>
<reference evidence="1" key="1">
    <citation type="submission" date="2015-12" db="EMBL/GenBank/DDBJ databases">
        <title>Gene expression during late stages of embryo sac development: a critical building block for successful pollen-pistil interactions.</title>
        <authorList>
            <person name="Liu Y."/>
            <person name="Joly V."/>
            <person name="Sabar M."/>
            <person name="Matton D.P."/>
        </authorList>
    </citation>
    <scope>NUCLEOTIDE SEQUENCE</scope>
</reference>
<dbReference type="Gene3D" id="3.30.420.10">
    <property type="entry name" value="Ribonuclease H-like superfamily/Ribonuclease H"/>
    <property type="match status" value="1"/>
</dbReference>
<sequence>MLKCLCKKCDVCQRSKADLAASPGLLQPLPIPEVVWSQININFIDGLPKSYGYKVILVVVDRLSKYGHFIPLKHPIQLSL</sequence>
<name>A0A0V0GPX7_SOLCH</name>
<dbReference type="SUPFAM" id="SSF53098">
    <property type="entry name" value="Ribonuclease H-like"/>
    <property type="match status" value="1"/>
</dbReference>
<dbReference type="EMBL" id="GEDG01033808">
    <property type="protein sequence ID" value="JAP10062.1"/>
    <property type="molecule type" value="Transcribed_RNA"/>
</dbReference>
<protein>
    <submittedName>
        <fullName evidence="1">Putative ovule protein</fullName>
    </submittedName>
</protein>
<dbReference type="GO" id="GO:0003676">
    <property type="term" value="F:nucleic acid binding"/>
    <property type="evidence" value="ECO:0007669"/>
    <property type="project" value="InterPro"/>
</dbReference>